<dbReference type="EMBL" id="JARAOO010000004">
    <property type="protein sequence ID" value="KAJ7971332.1"/>
    <property type="molecule type" value="Genomic_DNA"/>
</dbReference>
<dbReference type="AlphaFoldDB" id="A0AAD7VCT7"/>
<proteinExistence type="predicted"/>
<evidence type="ECO:0000313" key="1">
    <source>
        <dbReference type="EMBL" id="KAJ7971332.1"/>
    </source>
</evidence>
<comment type="caution">
    <text evidence="1">The sequence shown here is derived from an EMBL/GenBank/DDBJ whole genome shotgun (WGS) entry which is preliminary data.</text>
</comment>
<keyword evidence="2" id="KW-1185">Reference proteome</keyword>
<dbReference type="KEGG" id="qsa:O6P43_009381"/>
<name>A0AAD7VCT7_QUISA</name>
<evidence type="ECO:0000313" key="2">
    <source>
        <dbReference type="Proteomes" id="UP001163823"/>
    </source>
</evidence>
<accession>A0AAD7VCT7</accession>
<reference evidence="1" key="1">
    <citation type="journal article" date="2023" name="Science">
        <title>Elucidation of the pathway for biosynthesis of saponin adjuvants from the soapbark tree.</title>
        <authorList>
            <person name="Reed J."/>
            <person name="Orme A."/>
            <person name="El-Demerdash A."/>
            <person name="Owen C."/>
            <person name="Martin L.B.B."/>
            <person name="Misra R.C."/>
            <person name="Kikuchi S."/>
            <person name="Rejzek M."/>
            <person name="Martin A.C."/>
            <person name="Harkess A."/>
            <person name="Leebens-Mack J."/>
            <person name="Louveau T."/>
            <person name="Stephenson M.J."/>
            <person name="Osbourn A."/>
        </authorList>
    </citation>
    <scope>NUCLEOTIDE SEQUENCE</scope>
    <source>
        <strain evidence="1">S10</strain>
    </source>
</reference>
<protein>
    <submittedName>
        <fullName evidence="1">Uncharacterized protein</fullName>
    </submittedName>
</protein>
<gene>
    <name evidence="1" type="ORF">O6P43_009381</name>
</gene>
<sequence length="181" mass="19601">MADGGCGLGLADRERWWLRAGTGIDVLWLRAGTGNDGLWLRAGKWERQTVAAGWEVGEKDVAAGWEMGEKDGGCGLGSGNGERWLRAGKWERRMVAAGCQVGTADGGCGLLAAGWDWDWDWERLNESKTARGTNLTSKFEIGYYCVRSNLGVGTAPVMDSNHGLSVFRMLADIKEEVDGAM</sequence>
<organism evidence="1 2">
    <name type="scientific">Quillaja saponaria</name>
    <name type="common">Soap bark tree</name>
    <dbReference type="NCBI Taxonomy" id="32244"/>
    <lineage>
        <taxon>Eukaryota</taxon>
        <taxon>Viridiplantae</taxon>
        <taxon>Streptophyta</taxon>
        <taxon>Embryophyta</taxon>
        <taxon>Tracheophyta</taxon>
        <taxon>Spermatophyta</taxon>
        <taxon>Magnoliopsida</taxon>
        <taxon>eudicotyledons</taxon>
        <taxon>Gunneridae</taxon>
        <taxon>Pentapetalae</taxon>
        <taxon>rosids</taxon>
        <taxon>fabids</taxon>
        <taxon>Fabales</taxon>
        <taxon>Quillajaceae</taxon>
        <taxon>Quillaja</taxon>
    </lineage>
</organism>
<dbReference type="Proteomes" id="UP001163823">
    <property type="component" value="Chromosome 4"/>
</dbReference>